<keyword evidence="8" id="KW-0448">Lipopolysaccharide biosynthesis</keyword>
<feature type="transmembrane region" description="Helical" evidence="8">
    <location>
        <begin position="6"/>
        <end position="27"/>
    </location>
</feature>
<name>A0ABU5NDW6_9RICK</name>
<dbReference type="InterPro" id="IPR007507">
    <property type="entry name" value="Glycos_transf_N"/>
</dbReference>
<proteinExistence type="inferred from homology"/>
<evidence type="ECO:0000259" key="9">
    <source>
        <dbReference type="Pfam" id="PF04413"/>
    </source>
</evidence>
<dbReference type="Gene3D" id="3.40.50.2000">
    <property type="entry name" value="Glycogen Phosphorylase B"/>
    <property type="match status" value="1"/>
</dbReference>
<evidence type="ECO:0000256" key="7">
    <source>
        <dbReference type="ARBA" id="ARBA00049183"/>
    </source>
</evidence>
<comment type="subcellular location">
    <subcellularLocation>
        <location evidence="8">Cell membrane</location>
    </subcellularLocation>
</comment>
<dbReference type="EC" id="2.4.99.12" evidence="3 8"/>
<keyword evidence="11" id="KW-1185">Reference proteome</keyword>
<organism evidence="10 11">
    <name type="scientific">Candidatus Megaera venefica</name>
    <dbReference type="NCBI Taxonomy" id="2055910"/>
    <lineage>
        <taxon>Bacteria</taxon>
        <taxon>Pseudomonadati</taxon>
        <taxon>Pseudomonadota</taxon>
        <taxon>Alphaproteobacteria</taxon>
        <taxon>Rickettsiales</taxon>
        <taxon>Rickettsiaceae</taxon>
        <taxon>Candidatus Megaera</taxon>
    </lineage>
</organism>
<protein>
    <recommendedName>
        <fullName evidence="4 8">3-deoxy-D-manno-octulosonic acid transferase</fullName>
        <shortName evidence="8">Kdo transferase</shortName>
        <ecNumber evidence="3 8">2.4.99.12</ecNumber>
    </recommendedName>
    <alternativeName>
        <fullName evidence="6 8">Lipid IV(A) 3-deoxy-D-manno-octulosonic acid transferase</fullName>
    </alternativeName>
</protein>
<keyword evidence="8" id="KW-1003">Cell membrane</keyword>
<accession>A0ABU5NDW6</accession>
<evidence type="ECO:0000256" key="1">
    <source>
        <dbReference type="ARBA" id="ARBA00003394"/>
    </source>
</evidence>
<dbReference type="PANTHER" id="PTHR42755:SF1">
    <property type="entry name" value="3-DEOXY-D-MANNO-OCTULOSONIC ACID TRANSFERASE, MITOCHONDRIAL-RELATED"/>
    <property type="match status" value="1"/>
</dbReference>
<evidence type="ECO:0000313" key="10">
    <source>
        <dbReference type="EMBL" id="MEA0971336.1"/>
    </source>
</evidence>
<evidence type="ECO:0000256" key="8">
    <source>
        <dbReference type="RuleBase" id="RU365103"/>
    </source>
</evidence>
<gene>
    <name evidence="10" type="ORF">Megvenef_01312</name>
</gene>
<dbReference type="Proteomes" id="UP001291687">
    <property type="component" value="Unassembled WGS sequence"/>
</dbReference>
<dbReference type="EMBL" id="JARJFB010000117">
    <property type="protein sequence ID" value="MEA0971336.1"/>
    <property type="molecule type" value="Genomic_DNA"/>
</dbReference>
<comment type="function">
    <text evidence="1 8">Involved in lipopolysaccharide (LPS) biosynthesis. Catalyzes the transfer of 3-deoxy-D-manno-octulosonate (Kdo) residue(s) from CMP-Kdo to lipid IV(A), the tetraacyldisaccharide-1,4'-bisphosphate precursor of lipid A.</text>
</comment>
<evidence type="ECO:0000256" key="5">
    <source>
        <dbReference type="ARBA" id="ARBA00022679"/>
    </source>
</evidence>
<reference evidence="10 11" key="1">
    <citation type="submission" date="2023-03" db="EMBL/GenBank/DDBJ databases">
        <title>Host association and intracellularity evolved multiple times independently in the Rickettsiales.</title>
        <authorList>
            <person name="Castelli M."/>
            <person name="Nardi T."/>
            <person name="Gammuto L."/>
            <person name="Bellinzona G."/>
            <person name="Sabaneyeva E."/>
            <person name="Potekhin A."/>
            <person name="Serra V."/>
            <person name="Petroni G."/>
            <person name="Sassera D."/>
        </authorList>
    </citation>
    <scope>NUCLEOTIDE SEQUENCE [LARGE SCALE GENOMIC DNA]</scope>
    <source>
        <strain evidence="10 11">Sr 2-6</strain>
    </source>
</reference>
<evidence type="ECO:0000256" key="4">
    <source>
        <dbReference type="ARBA" id="ARBA00019077"/>
    </source>
</evidence>
<dbReference type="Gene3D" id="3.40.50.11720">
    <property type="entry name" value="3-Deoxy-D-manno-octulosonic-acid transferase, N-terminal domain"/>
    <property type="match status" value="1"/>
</dbReference>
<evidence type="ECO:0000256" key="6">
    <source>
        <dbReference type="ARBA" id="ARBA00031445"/>
    </source>
</evidence>
<sequence>MLLIYIYNVINILLLPLYMVLIFIRIIKAKDNWISFKQRLGFTCAQRVPGKLLWIHAASVGESMVAITLIRALSVSYPKYNFLVTTGTLSSAQILEKSLPQNATHQFTPIDNFLVVRKFLNHWKPDLGIFIESELWPCLITEASNKCNLMLVNARLSDKSYKRWQSKKWLFKLIIDSFKKVIVQSKTDLYKYQQLGCSNPINLGNLKFANKELDVNKQTLLSLKNLFGDKKIFVAASTHKEDEDVTLQIITNFKQAKINYFPIIVLRHPERRDELASQCHKLGLKFSIRSSRHLPLLDDDLFIVDSFGELGLFYSLAFIVFVGGSFKRGGHNLVEPAYFDNIILLGPDMSNFQNIAEEMIEKQSAIQIHNAEELALKVKFFLNENNVIEADKYRRNALEFVSDRRETLNNYLREIGRFLQ</sequence>
<keyword evidence="8" id="KW-1133">Transmembrane helix</keyword>
<feature type="domain" description="3-deoxy-D-manno-octulosonic-acid transferase N-terminal" evidence="9">
    <location>
        <begin position="36"/>
        <end position="209"/>
    </location>
</feature>
<evidence type="ECO:0000313" key="11">
    <source>
        <dbReference type="Proteomes" id="UP001291687"/>
    </source>
</evidence>
<dbReference type="InterPro" id="IPR039901">
    <property type="entry name" value="Kdotransferase"/>
</dbReference>
<comment type="catalytic activity">
    <reaction evidence="7 8">
        <text>lipid IVA (E. coli) + CMP-3-deoxy-beta-D-manno-octulosonate = alpha-Kdo-(2-&gt;6)-lipid IVA (E. coli) + CMP + H(+)</text>
        <dbReference type="Rhea" id="RHEA:28066"/>
        <dbReference type="ChEBI" id="CHEBI:15378"/>
        <dbReference type="ChEBI" id="CHEBI:58603"/>
        <dbReference type="ChEBI" id="CHEBI:60364"/>
        <dbReference type="ChEBI" id="CHEBI:60377"/>
        <dbReference type="ChEBI" id="CHEBI:85987"/>
        <dbReference type="EC" id="2.4.99.12"/>
    </reaction>
</comment>
<comment type="similarity">
    <text evidence="8">Belongs to the glycosyltransferase group 1 family.</text>
</comment>
<comment type="caution">
    <text evidence="10">The sequence shown here is derived from an EMBL/GenBank/DDBJ whole genome shotgun (WGS) entry which is preliminary data.</text>
</comment>
<dbReference type="GO" id="GO:0016740">
    <property type="term" value="F:transferase activity"/>
    <property type="evidence" value="ECO:0007669"/>
    <property type="project" value="UniProtKB-KW"/>
</dbReference>
<dbReference type="PANTHER" id="PTHR42755">
    <property type="entry name" value="3-DEOXY-MANNO-OCTULOSONATE CYTIDYLYLTRANSFERASE"/>
    <property type="match status" value="1"/>
</dbReference>
<evidence type="ECO:0000256" key="2">
    <source>
        <dbReference type="ARBA" id="ARBA00004713"/>
    </source>
</evidence>
<dbReference type="Pfam" id="PF04413">
    <property type="entry name" value="Glycos_transf_N"/>
    <property type="match status" value="1"/>
</dbReference>
<comment type="pathway">
    <text evidence="2 8">Bacterial outer membrane biogenesis; LPS core biosynthesis.</text>
</comment>
<keyword evidence="8" id="KW-0472">Membrane</keyword>
<keyword evidence="8" id="KW-0812">Transmembrane</keyword>
<evidence type="ECO:0000256" key="3">
    <source>
        <dbReference type="ARBA" id="ARBA00012621"/>
    </source>
</evidence>
<dbReference type="RefSeq" id="WP_322777239.1">
    <property type="nucleotide sequence ID" value="NZ_JARJFB010000117.1"/>
</dbReference>
<keyword evidence="5 8" id="KW-0808">Transferase</keyword>
<dbReference type="InterPro" id="IPR038107">
    <property type="entry name" value="Glycos_transf_N_sf"/>
</dbReference>